<dbReference type="EMBL" id="FOWR01000002">
    <property type="protein sequence ID" value="SFO75722.1"/>
    <property type="molecule type" value="Genomic_DNA"/>
</dbReference>
<evidence type="ECO:0000313" key="8">
    <source>
        <dbReference type="Proteomes" id="UP000182692"/>
    </source>
</evidence>
<dbReference type="RefSeq" id="WP_241810402.1">
    <property type="nucleotide sequence ID" value="NZ_FOWR01000002.1"/>
</dbReference>
<evidence type="ECO:0000256" key="2">
    <source>
        <dbReference type="ARBA" id="ARBA00007639"/>
    </source>
</evidence>
<organism evidence="7 8">
    <name type="scientific">Enterovibrio norvegicus DSM 15893</name>
    <dbReference type="NCBI Taxonomy" id="1121869"/>
    <lineage>
        <taxon>Bacteria</taxon>
        <taxon>Pseudomonadati</taxon>
        <taxon>Pseudomonadota</taxon>
        <taxon>Gammaproteobacteria</taxon>
        <taxon>Vibrionales</taxon>
        <taxon>Vibrionaceae</taxon>
        <taxon>Enterovibrio</taxon>
    </lineage>
</organism>
<dbReference type="GO" id="GO:0030313">
    <property type="term" value="C:cell envelope"/>
    <property type="evidence" value="ECO:0007669"/>
    <property type="project" value="UniProtKB-SubCell"/>
</dbReference>
<keyword evidence="4 5" id="KW-0732">Signal</keyword>
<keyword evidence="7" id="KW-0762">Sugar transport</keyword>
<dbReference type="PANTHER" id="PTHR46847">
    <property type="entry name" value="D-ALLOSE-BINDING PERIPLASMIC PROTEIN-RELATED"/>
    <property type="match status" value="1"/>
</dbReference>
<dbReference type="GeneID" id="35873074"/>
<reference evidence="7 8" key="1">
    <citation type="submission" date="2016-10" db="EMBL/GenBank/DDBJ databases">
        <authorList>
            <person name="de Groot N.N."/>
        </authorList>
    </citation>
    <scope>NUCLEOTIDE SEQUENCE [LARGE SCALE GENOMIC DNA]</scope>
    <source>
        <strain evidence="7 8">DSM 15893</strain>
    </source>
</reference>
<feature type="chain" id="PRO_5010329558" description="Autoinducer 2-binding periplasmic protein LuxP" evidence="5">
    <location>
        <begin position="34"/>
        <end position="322"/>
    </location>
</feature>
<evidence type="ECO:0000256" key="3">
    <source>
        <dbReference type="ARBA" id="ARBA00022181"/>
    </source>
</evidence>
<keyword evidence="7" id="KW-0813">Transport</keyword>
<gene>
    <name evidence="7" type="ORF">SAMN03084138_00310</name>
</gene>
<dbReference type="PANTHER" id="PTHR46847:SF1">
    <property type="entry name" value="D-ALLOSE-BINDING PERIPLASMIC PROTEIN-RELATED"/>
    <property type="match status" value="1"/>
</dbReference>
<dbReference type="SUPFAM" id="SSF53822">
    <property type="entry name" value="Periplasmic binding protein-like I"/>
    <property type="match status" value="1"/>
</dbReference>
<proteinExistence type="inferred from homology"/>
<comment type="similarity">
    <text evidence="2">Belongs to the bacterial solute-binding protein 2 family.</text>
</comment>
<dbReference type="AlphaFoldDB" id="A0A1I5JSD3"/>
<dbReference type="CDD" id="cd06312">
    <property type="entry name" value="PBP1_ABC_sugar_binding-like"/>
    <property type="match status" value="1"/>
</dbReference>
<evidence type="ECO:0000256" key="5">
    <source>
        <dbReference type="SAM" id="SignalP"/>
    </source>
</evidence>
<name>A0A1I5JSD3_9GAMM</name>
<dbReference type="GO" id="GO:0055085">
    <property type="term" value="P:transmembrane transport"/>
    <property type="evidence" value="ECO:0007669"/>
    <property type="project" value="UniProtKB-ARBA"/>
</dbReference>
<sequence>MNTLLRSVAKRASVLVLALAASMGAMLPSTAFAEGERFVMISHAPDSDSWWNTIKTAINQAGEQLDVKVEYRNPPSGDLADMARIIEQAVASNPQGIITTIADYEVLKGPLEKARKKGIPIVTMNSGTHQQSEDLGAILHVGQPEYDAGFGAGKRAKKDGVKSFVCVNHYITNPASVERCQGFADALGVELGSQMIDVGQDPTGIEKKVQAYLRSNPDTGAVLTLGPTSAHPTLRALEKTRQLGKVYFGTFDLSSEIAQAIKDGNIQWGIDQQPFLQGYVPVMVLTMYNRYGIAPSNNINSGPGFVTKENVAQVEELAGEYR</sequence>
<dbReference type="STRING" id="1121869.SAMN03084138_00310"/>
<dbReference type="Pfam" id="PF13407">
    <property type="entry name" value="Peripla_BP_4"/>
    <property type="match status" value="1"/>
</dbReference>
<evidence type="ECO:0000256" key="4">
    <source>
        <dbReference type="ARBA" id="ARBA00022729"/>
    </source>
</evidence>
<evidence type="ECO:0000259" key="6">
    <source>
        <dbReference type="Pfam" id="PF13407"/>
    </source>
</evidence>
<dbReference type="InterPro" id="IPR025997">
    <property type="entry name" value="SBP_2_dom"/>
</dbReference>
<dbReference type="InterPro" id="IPR028082">
    <property type="entry name" value="Peripla_BP_I"/>
</dbReference>
<feature type="domain" description="Periplasmic binding protein" evidence="6">
    <location>
        <begin position="39"/>
        <end position="287"/>
    </location>
</feature>
<protein>
    <recommendedName>
        <fullName evidence="3">Autoinducer 2-binding periplasmic protein LuxP</fullName>
    </recommendedName>
</protein>
<comment type="subcellular location">
    <subcellularLocation>
        <location evidence="1">Cell envelope</location>
    </subcellularLocation>
</comment>
<evidence type="ECO:0000256" key="1">
    <source>
        <dbReference type="ARBA" id="ARBA00004196"/>
    </source>
</evidence>
<accession>A0A1I5JSD3</accession>
<dbReference type="Gene3D" id="3.40.50.2300">
    <property type="match status" value="2"/>
</dbReference>
<evidence type="ECO:0000313" key="7">
    <source>
        <dbReference type="EMBL" id="SFO75722.1"/>
    </source>
</evidence>
<feature type="signal peptide" evidence="5">
    <location>
        <begin position="1"/>
        <end position="33"/>
    </location>
</feature>
<dbReference type="Proteomes" id="UP000182692">
    <property type="component" value="Unassembled WGS sequence"/>
</dbReference>
<dbReference type="GO" id="GO:0030246">
    <property type="term" value="F:carbohydrate binding"/>
    <property type="evidence" value="ECO:0007669"/>
    <property type="project" value="UniProtKB-ARBA"/>
</dbReference>